<dbReference type="KEGG" id="pze:HU754_026270"/>
<evidence type="ECO:0000256" key="1">
    <source>
        <dbReference type="SAM" id="SignalP"/>
    </source>
</evidence>
<organism evidence="2 3">
    <name type="scientific">Pseudomonas zeae</name>
    <dbReference type="NCBI Taxonomy" id="2745510"/>
    <lineage>
        <taxon>Bacteria</taxon>
        <taxon>Pseudomonadati</taxon>
        <taxon>Pseudomonadota</taxon>
        <taxon>Gammaproteobacteria</taxon>
        <taxon>Pseudomonadales</taxon>
        <taxon>Pseudomonadaceae</taxon>
        <taxon>Pseudomonas</taxon>
    </lineage>
</organism>
<feature type="signal peptide" evidence="1">
    <location>
        <begin position="1"/>
        <end position="24"/>
    </location>
</feature>
<proteinExistence type="predicted"/>
<gene>
    <name evidence="2" type="ORF">HU754_026270</name>
</gene>
<sequence length="170" mass="18826">MQLIKRATLLPLVLSFFFAPIALGLNEAPSKTSDLLFQSYQPSSAAAKTQAKVIYYREKNGKEKEPAANVYVDGHFHTTLMPGSYTVFCISPGQHVLGAYEHDAPLYVGKSKESHHMLLEAGKTYFVKNPVDASGVPVEIKRAEAELSLKKLNKQQRFVSRAPIQSCITQ</sequence>
<dbReference type="RefSeq" id="WP_186621890.1">
    <property type="nucleotide sequence ID" value="NZ_CP077090.1"/>
</dbReference>
<keyword evidence="1" id="KW-0732">Signal</keyword>
<dbReference type="Proteomes" id="UP000627092">
    <property type="component" value="Chromosome"/>
</dbReference>
<reference evidence="2" key="1">
    <citation type="journal article" date="2020" name="Microorganisms">
        <title>Reliable Identification of Environmental Pseudomonas Isolates Using the rpoD Gene.</title>
        <authorList>
            <consortium name="The Broad Institute Genome Sequencing Platform"/>
            <person name="Girard L."/>
            <person name="Lood C."/>
            <person name="Rokni-Zadeh H."/>
            <person name="van Noort V."/>
            <person name="Lavigne R."/>
            <person name="De Mot R."/>
        </authorList>
    </citation>
    <scope>NUCLEOTIDE SEQUENCE</scope>
    <source>
        <strain evidence="2">OE 48.2</strain>
    </source>
</reference>
<reference evidence="2" key="2">
    <citation type="journal article" date="2021" name="Microorganisms">
        <title>The Ever-Expanding Pseudomonas Genus: Description of 43 New Species and Partition of the Pseudomonas putida Group.</title>
        <authorList>
            <person name="Girard L."/>
            <person name="Lood C."/>
            <person name="Hofte M."/>
            <person name="Vandamme P."/>
            <person name="Rokni-Zadeh H."/>
            <person name="van Noort V."/>
            <person name="Lavigne R."/>
            <person name="De Mot R."/>
        </authorList>
    </citation>
    <scope>NUCLEOTIDE SEQUENCE</scope>
    <source>
        <strain evidence="2">OE 48.2</strain>
    </source>
</reference>
<accession>A0A9E6NP51</accession>
<protein>
    <submittedName>
        <fullName evidence="2">DUF2846 domain-containing protein</fullName>
    </submittedName>
</protein>
<evidence type="ECO:0000313" key="2">
    <source>
        <dbReference type="EMBL" id="QXI11252.1"/>
    </source>
</evidence>
<dbReference type="EMBL" id="CP077090">
    <property type="protein sequence ID" value="QXI11252.1"/>
    <property type="molecule type" value="Genomic_DNA"/>
</dbReference>
<name>A0A9E6NP51_9PSED</name>
<dbReference type="AlphaFoldDB" id="A0A9E6NP51"/>
<evidence type="ECO:0000313" key="3">
    <source>
        <dbReference type="Proteomes" id="UP000627092"/>
    </source>
</evidence>
<feature type="chain" id="PRO_5038343529" evidence="1">
    <location>
        <begin position="25"/>
        <end position="170"/>
    </location>
</feature>